<comment type="caution">
    <text evidence="1">The sequence shown here is derived from an EMBL/GenBank/DDBJ whole genome shotgun (WGS) entry which is preliminary data.</text>
</comment>
<accession>A0AAW2U2T7</accession>
<protein>
    <submittedName>
        <fullName evidence="1">Uncharacterized protein</fullName>
    </submittedName>
</protein>
<evidence type="ECO:0000313" key="1">
    <source>
        <dbReference type="EMBL" id="KAL0410805.1"/>
    </source>
</evidence>
<name>A0AAW2U2T7_9LAMI</name>
<reference evidence="1" key="1">
    <citation type="submission" date="2020-06" db="EMBL/GenBank/DDBJ databases">
        <authorList>
            <person name="Li T."/>
            <person name="Hu X."/>
            <person name="Zhang T."/>
            <person name="Song X."/>
            <person name="Zhang H."/>
            <person name="Dai N."/>
            <person name="Sheng W."/>
            <person name="Hou X."/>
            <person name="Wei L."/>
        </authorList>
    </citation>
    <scope>NUCLEOTIDE SEQUENCE</scope>
    <source>
        <strain evidence="1">KEN1</strain>
        <tissue evidence="1">Leaf</tissue>
    </source>
</reference>
<reference evidence="1" key="2">
    <citation type="journal article" date="2024" name="Plant">
        <title>Genomic evolution and insights into agronomic trait innovations of Sesamum species.</title>
        <authorList>
            <person name="Miao H."/>
            <person name="Wang L."/>
            <person name="Qu L."/>
            <person name="Liu H."/>
            <person name="Sun Y."/>
            <person name="Le M."/>
            <person name="Wang Q."/>
            <person name="Wei S."/>
            <person name="Zheng Y."/>
            <person name="Lin W."/>
            <person name="Duan Y."/>
            <person name="Cao H."/>
            <person name="Xiong S."/>
            <person name="Wang X."/>
            <person name="Wei L."/>
            <person name="Li C."/>
            <person name="Ma Q."/>
            <person name="Ju M."/>
            <person name="Zhao R."/>
            <person name="Li G."/>
            <person name="Mu C."/>
            <person name="Tian Q."/>
            <person name="Mei H."/>
            <person name="Zhang T."/>
            <person name="Gao T."/>
            <person name="Zhang H."/>
        </authorList>
    </citation>
    <scope>NUCLEOTIDE SEQUENCE</scope>
    <source>
        <strain evidence="1">KEN1</strain>
    </source>
</reference>
<proteinExistence type="predicted"/>
<gene>
    <name evidence="1" type="ORF">Slati_3670200</name>
</gene>
<sequence>MDGHENGEKRPDSGRKWVALVAINLPEDGELIGGGLEQWVGLTVANSEERENRSRF</sequence>
<dbReference type="EMBL" id="JACGWN010000013">
    <property type="protein sequence ID" value="KAL0410805.1"/>
    <property type="molecule type" value="Genomic_DNA"/>
</dbReference>
<dbReference type="AlphaFoldDB" id="A0AAW2U2T7"/>
<organism evidence="1">
    <name type="scientific">Sesamum latifolium</name>
    <dbReference type="NCBI Taxonomy" id="2727402"/>
    <lineage>
        <taxon>Eukaryota</taxon>
        <taxon>Viridiplantae</taxon>
        <taxon>Streptophyta</taxon>
        <taxon>Embryophyta</taxon>
        <taxon>Tracheophyta</taxon>
        <taxon>Spermatophyta</taxon>
        <taxon>Magnoliopsida</taxon>
        <taxon>eudicotyledons</taxon>
        <taxon>Gunneridae</taxon>
        <taxon>Pentapetalae</taxon>
        <taxon>asterids</taxon>
        <taxon>lamiids</taxon>
        <taxon>Lamiales</taxon>
        <taxon>Pedaliaceae</taxon>
        <taxon>Sesamum</taxon>
    </lineage>
</organism>